<gene>
    <name evidence="5" type="ORF">D9756_005174</name>
</gene>
<evidence type="ECO:0008006" key="7">
    <source>
        <dbReference type="Google" id="ProtNLM"/>
    </source>
</evidence>
<organism evidence="5 6">
    <name type="scientific">Leucocoprinus leucothites</name>
    <dbReference type="NCBI Taxonomy" id="201217"/>
    <lineage>
        <taxon>Eukaryota</taxon>
        <taxon>Fungi</taxon>
        <taxon>Dikarya</taxon>
        <taxon>Basidiomycota</taxon>
        <taxon>Agaricomycotina</taxon>
        <taxon>Agaricomycetes</taxon>
        <taxon>Agaricomycetidae</taxon>
        <taxon>Agaricales</taxon>
        <taxon>Agaricineae</taxon>
        <taxon>Agaricaceae</taxon>
        <taxon>Leucocoprinus</taxon>
    </lineage>
</organism>
<feature type="domain" description="Glutaminase A N-terminal" evidence="4">
    <location>
        <begin position="5"/>
        <end position="177"/>
    </location>
</feature>
<dbReference type="PANTHER" id="PTHR31987">
    <property type="entry name" value="GLUTAMINASE A-RELATED"/>
    <property type="match status" value="1"/>
</dbReference>
<keyword evidence="2" id="KW-0472">Membrane</keyword>
<dbReference type="EMBL" id="JAACJO010000003">
    <property type="protein sequence ID" value="KAF5361093.1"/>
    <property type="molecule type" value="Genomic_DNA"/>
</dbReference>
<feature type="compositionally biased region" description="Polar residues" evidence="1">
    <location>
        <begin position="672"/>
        <end position="683"/>
    </location>
</feature>
<evidence type="ECO:0000256" key="2">
    <source>
        <dbReference type="SAM" id="Phobius"/>
    </source>
</evidence>
<dbReference type="AlphaFoldDB" id="A0A8H5GA14"/>
<comment type="caution">
    <text evidence="5">The sequence shown here is derived from an EMBL/GenBank/DDBJ whole genome shotgun (WGS) entry which is preliminary data.</text>
</comment>
<name>A0A8H5GA14_9AGAR</name>
<dbReference type="Pfam" id="PF17168">
    <property type="entry name" value="DUF5127"/>
    <property type="match status" value="1"/>
</dbReference>
<sequence length="714" mass="79202">MTTYAEWVSWDIAEGIEWYTVEDETTTYHYTTRQTRIPMEDDHDFADDSTLYYATKKRSGSAWQTGNSGALRSLFIESGTLDNARDTDFRQINAEGFPGFSHSVDLGTISSTAQPDPVVWAIGLVRNPLIRYTSLSRDQTGYYWSVHPNISSVITAFLNDFEDVRSRSVALDAMIMSAATEVSSEYADVLSLLTRQIFASLDITLEKTEGGNIDPSATKIFMKDMGVSKSRRTNPVDVMYGAFPAFVYFNTTIARDLLLPYFELQENSPYAAPDIGKDSGACSCSITDITQGTKYPTISDPTDPDTLAIDNTGSMLIMAYAHAVKSGDGSLVSRYRWADFLVSTTLNPLPGSRTIDDFRGPGKANLVIKGILAIFSMAKMNEATGSSNTTYMLSLEDHAIALYQNWTQQAVTETHIKYIYDVPESWGLMYNLFPDIWLNMNMISNDTLTHQADFYKNQTGEQSALGVQNFHNDTVFPHWTLLTAATIPDNMSDIRDQFISSIHQRVFNGSEYFSLPIKYKSSTGEGIGGGASGSAMFGTAYGLLARRYVPPLDMPVFMTKNFSQPNVDFVVHPYSPPRPARNIGTTAGGVIGGVVGVALIALGLYFCNRRRRATQEKGWRRYIQPHPFARVHSSPAEAELVRLSRPDSPVLAKRRLASGHGNNFPIRGVSPASYSMSENSSSDARPEEIRAEISQLRRELESVRDRADLPPAYT</sequence>
<keyword evidence="2" id="KW-0812">Transmembrane</keyword>
<dbReference type="InterPro" id="IPR032514">
    <property type="entry name" value="GtaA_central"/>
</dbReference>
<evidence type="ECO:0000259" key="3">
    <source>
        <dbReference type="Pfam" id="PF16335"/>
    </source>
</evidence>
<dbReference type="Proteomes" id="UP000559027">
    <property type="component" value="Unassembled WGS sequence"/>
</dbReference>
<keyword evidence="6" id="KW-1185">Reference proteome</keyword>
<dbReference type="InterPro" id="IPR033433">
    <property type="entry name" value="GtaA_N"/>
</dbReference>
<evidence type="ECO:0000256" key="1">
    <source>
        <dbReference type="SAM" id="MobiDB-lite"/>
    </source>
</evidence>
<reference evidence="5 6" key="1">
    <citation type="journal article" date="2020" name="ISME J.">
        <title>Uncovering the hidden diversity of litter-decomposition mechanisms in mushroom-forming fungi.</title>
        <authorList>
            <person name="Floudas D."/>
            <person name="Bentzer J."/>
            <person name="Ahren D."/>
            <person name="Johansson T."/>
            <person name="Persson P."/>
            <person name="Tunlid A."/>
        </authorList>
    </citation>
    <scope>NUCLEOTIDE SEQUENCE [LARGE SCALE GENOMIC DNA]</scope>
    <source>
        <strain evidence="5 6">CBS 146.42</strain>
    </source>
</reference>
<feature type="transmembrane region" description="Helical" evidence="2">
    <location>
        <begin position="587"/>
        <end position="607"/>
    </location>
</feature>
<protein>
    <recommendedName>
        <fullName evidence="7">DUF1793-domain-containing protein</fullName>
    </recommendedName>
</protein>
<keyword evidence="2" id="KW-1133">Transmembrane helix</keyword>
<dbReference type="Pfam" id="PF16335">
    <property type="entry name" value="GtaA_6_Hairpin"/>
    <property type="match status" value="1"/>
</dbReference>
<accession>A0A8H5GA14</accession>
<proteinExistence type="predicted"/>
<feature type="domain" description="Glutaminase A central" evidence="3">
    <location>
        <begin position="183"/>
        <end position="541"/>
    </location>
</feature>
<evidence type="ECO:0000259" key="4">
    <source>
        <dbReference type="Pfam" id="PF17168"/>
    </source>
</evidence>
<feature type="region of interest" description="Disordered" evidence="1">
    <location>
        <begin position="662"/>
        <end position="688"/>
    </location>
</feature>
<evidence type="ECO:0000313" key="5">
    <source>
        <dbReference type="EMBL" id="KAF5361093.1"/>
    </source>
</evidence>
<evidence type="ECO:0000313" key="6">
    <source>
        <dbReference type="Proteomes" id="UP000559027"/>
    </source>
</evidence>
<dbReference type="OrthoDB" id="3918848at2759"/>
<dbReference type="InterPro" id="IPR052743">
    <property type="entry name" value="Glutaminase_GtaA"/>
</dbReference>
<dbReference type="PANTHER" id="PTHR31987:SF1">
    <property type="entry name" value="GLUTAMINASE A"/>
    <property type="match status" value="1"/>
</dbReference>